<keyword evidence="3" id="KW-1185">Reference proteome</keyword>
<evidence type="ECO:0000256" key="1">
    <source>
        <dbReference type="SAM" id="MobiDB-lite"/>
    </source>
</evidence>
<dbReference type="SUPFAM" id="SSF49452">
    <property type="entry name" value="Starch-binding domain-like"/>
    <property type="match status" value="1"/>
</dbReference>
<reference evidence="2 3" key="1">
    <citation type="submission" date="2019-02" db="EMBL/GenBank/DDBJ databases">
        <title>Deep-cultivation of Planctomycetes and their phenomic and genomic characterization uncovers novel biology.</title>
        <authorList>
            <person name="Wiegand S."/>
            <person name="Jogler M."/>
            <person name="Boedeker C."/>
            <person name="Pinto D."/>
            <person name="Vollmers J."/>
            <person name="Rivas-Marin E."/>
            <person name="Kohn T."/>
            <person name="Peeters S.H."/>
            <person name="Heuer A."/>
            <person name="Rast P."/>
            <person name="Oberbeckmann S."/>
            <person name="Bunk B."/>
            <person name="Jeske O."/>
            <person name="Meyerdierks A."/>
            <person name="Storesund J.E."/>
            <person name="Kallscheuer N."/>
            <person name="Luecker S."/>
            <person name="Lage O.M."/>
            <person name="Pohl T."/>
            <person name="Merkel B.J."/>
            <person name="Hornburger P."/>
            <person name="Mueller R.-W."/>
            <person name="Bruemmer F."/>
            <person name="Labrenz M."/>
            <person name="Spormann A.M."/>
            <person name="Op den Camp H."/>
            <person name="Overmann J."/>
            <person name="Amann R."/>
            <person name="Jetten M.S.M."/>
            <person name="Mascher T."/>
            <person name="Medema M.H."/>
            <person name="Devos D.P."/>
            <person name="Kaster A.-K."/>
            <person name="Ovreas L."/>
            <person name="Rohde M."/>
            <person name="Galperin M.Y."/>
            <person name="Jogler C."/>
        </authorList>
    </citation>
    <scope>NUCLEOTIDE SEQUENCE [LARGE SCALE GENOMIC DNA]</scope>
    <source>
        <strain evidence="2 3">Poly30</strain>
    </source>
</reference>
<dbReference type="EMBL" id="CP036434">
    <property type="protein sequence ID" value="QDV05029.1"/>
    <property type="molecule type" value="Genomic_DNA"/>
</dbReference>
<evidence type="ECO:0000313" key="2">
    <source>
        <dbReference type="EMBL" id="QDV05029.1"/>
    </source>
</evidence>
<evidence type="ECO:0000313" key="3">
    <source>
        <dbReference type="Proteomes" id="UP000320390"/>
    </source>
</evidence>
<dbReference type="GO" id="GO:0030246">
    <property type="term" value="F:carbohydrate binding"/>
    <property type="evidence" value="ECO:0007669"/>
    <property type="project" value="InterPro"/>
</dbReference>
<dbReference type="InterPro" id="IPR013784">
    <property type="entry name" value="Carb-bd-like_fold"/>
</dbReference>
<dbReference type="Proteomes" id="UP000320390">
    <property type="component" value="Chromosome"/>
</dbReference>
<feature type="compositionally biased region" description="Basic and acidic residues" evidence="1">
    <location>
        <begin position="347"/>
        <end position="362"/>
    </location>
</feature>
<dbReference type="AlphaFoldDB" id="A0A518ELR3"/>
<accession>A0A518ELR3</accession>
<feature type="compositionally biased region" description="Basic residues" evidence="1">
    <location>
        <begin position="337"/>
        <end position="346"/>
    </location>
</feature>
<organism evidence="2 3">
    <name type="scientific">Saltatorellus ferox</name>
    <dbReference type="NCBI Taxonomy" id="2528018"/>
    <lineage>
        <taxon>Bacteria</taxon>
        <taxon>Pseudomonadati</taxon>
        <taxon>Planctomycetota</taxon>
        <taxon>Planctomycetia</taxon>
        <taxon>Planctomycetia incertae sedis</taxon>
        <taxon>Saltatorellus</taxon>
    </lineage>
</organism>
<dbReference type="OrthoDB" id="7375466at2"/>
<protein>
    <recommendedName>
        <fullName evidence="4">Nickel uptake substrate-specific transmembrane region</fullName>
    </recommendedName>
</protein>
<evidence type="ECO:0008006" key="4">
    <source>
        <dbReference type="Google" id="ProtNLM"/>
    </source>
</evidence>
<gene>
    <name evidence="2" type="ORF">Poly30_05240</name>
</gene>
<proteinExistence type="predicted"/>
<dbReference type="RefSeq" id="WP_145194456.1">
    <property type="nucleotide sequence ID" value="NZ_CP036434.1"/>
</dbReference>
<sequence length="384" mass="39869">MIDLRISSAAVCSMALLAGALWLTARGSAPRIETVQIVAAADADPGATSSSISLKPRMAAPLTAIRFSRPASTAGSPSGEAAPPSDEFETSCLTVRVLDPDLLPIPRATITLSFPIGDQGATFARSAVAGTDGNASIKSVQDHRTAILLVSAPGHESRSLAAAGLMGTHADVVLPRRALRIHGVVLTGDGHPAGASLVFLGAAETRASKDGSFSLQVPEQADFENTPLVAMKRGLQPLVLHLPATDGGSPSDAPLELILGEPTKTLRGRLVDSRGEPLAGHTVSLSTGTPDGRGGYLEHALDVARRMGKTDRDGRFEIRGLMDRSYELSVSPVASGSRRRGARGKAPRSDPRDRDAGPEKESPAPSQLAGPFDAGTTDVEIVLR</sequence>
<name>A0A518ELR3_9BACT</name>
<feature type="region of interest" description="Disordered" evidence="1">
    <location>
        <begin position="329"/>
        <end position="384"/>
    </location>
</feature>